<feature type="region of interest" description="Disordered" evidence="1">
    <location>
        <begin position="61"/>
        <end position="91"/>
    </location>
</feature>
<dbReference type="EMBL" id="JACAZI010000029">
    <property type="protein sequence ID" value="KAF7333342.1"/>
    <property type="molecule type" value="Genomic_DNA"/>
</dbReference>
<feature type="compositionally biased region" description="Basic and acidic residues" evidence="1">
    <location>
        <begin position="78"/>
        <end position="91"/>
    </location>
</feature>
<evidence type="ECO:0000256" key="1">
    <source>
        <dbReference type="SAM" id="MobiDB-lite"/>
    </source>
</evidence>
<feature type="region of interest" description="Disordered" evidence="1">
    <location>
        <begin position="115"/>
        <end position="170"/>
    </location>
</feature>
<accession>A0A8H7CET4</accession>
<comment type="caution">
    <text evidence="2">The sequence shown here is derived from an EMBL/GenBank/DDBJ whole genome shotgun (WGS) entry which is preliminary data.</text>
</comment>
<reference evidence="2" key="1">
    <citation type="submission" date="2020-05" db="EMBL/GenBank/DDBJ databases">
        <title>Mycena genomes resolve the evolution of fungal bioluminescence.</title>
        <authorList>
            <person name="Tsai I.J."/>
        </authorList>
    </citation>
    <scope>NUCLEOTIDE SEQUENCE</scope>
    <source>
        <strain evidence="2">CCC161011</strain>
    </source>
</reference>
<evidence type="ECO:0000313" key="2">
    <source>
        <dbReference type="EMBL" id="KAF7333342.1"/>
    </source>
</evidence>
<dbReference type="Proteomes" id="UP000620124">
    <property type="component" value="Unassembled WGS sequence"/>
</dbReference>
<evidence type="ECO:0000313" key="3">
    <source>
        <dbReference type="Proteomes" id="UP000620124"/>
    </source>
</evidence>
<dbReference type="AlphaFoldDB" id="A0A8H7CET4"/>
<proteinExistence type="predicted"/>
<keyword evidence="3" id="KW-1185">Reference proteome</keyword>
<protein>
    <submittedName>
        <fullName evidence="2">Uncharacterized protein</fullName>
    </submittedName>
</protein>
<sequence length="458" mass="49817">MSAPASALTLSERPLHKKLHAELKLIAAAMDLPADLKRDPLLRSIQQQMKKVPQLADDSRFTPLFGHRTPLAAGGKTSADKAVEEDIESGKVQKAPTGALKELLLKDVKTDPPAQFAKLGGGGRLKSGDSSAANGGGADDNSESSDSEEVVRSENNTPEPEITPEDVAKKQTYSADVQVNFLDERNHATTIRQVVVDKFPVVLSTAGDGTRKYSTLLSELIPAAIHNDSPIKERSGRMYRSNIRNDPQHHHIGKIDALLAGTASALRSNQMNEYTLRSSDGSLFCDIWWEQPLEDTGSAVPGAVEPKLPAVPKFTGAASDVPLDIANSRAANDPMHKNADPALRTTFAEWVHGVIKAAIPDIPGWKESWVRCTFAGQMLDRHLKQEAVFEFLADSKWSGTRGGYVVPKGLTYAGVAFKKEFLLEEILNIRPSSTSEIDSYFLPRHPRERAEGESMGGE</sequence>
<organism evidence="2 3">
    <name type="scientific">Mycena venus</name>
    <dbReference type="NCBI Taxonomy" id="2733690"/>
    <lineage>
        <taxon>Eukaryota</taxon>
        <taxon>Fungi</taxon>
        <taxon>Dikarya</taxon>
        <taxon>Basidiomycota</taxon>
        <taxon>Agaricomycotina</taxon>
        <taxon>Agaricomycetes</taxon>
        <taxon>Agaricomycetidae</taxon>
        <taxon>Agaricales</taxon>
        <taxon>Marasmiineae</taxon>
        <taxon>Mycenaceae</taxon>
        <taxon>Mycena</taxon>
    </lineage>
</organism>
<gene>
    <name evidence="2" type="ORF">MVEN_02349500</name>
</gene>
<name>A0A8H7CET4_9AGAR</name>
<dbReference type="OrthoDB" id="3029244at2759"/>